<protein>
    <submittedName>
        <fullName evidence="2">Uncharacterized protein</fullName>
    </submittedName>
</protein>
<organism evidence="2 3">
    <name type="scientific">Pseudomonas savastanoi</name>
    <name type="common">Pseudomonas syringae pv. savastanoi</name>
    <dbReference type="NCBI Taxonomy" id="29438"/>
    <lineage>
        <taxon>Bacteria</taxon>
        <taxon>Pseudomonadati</taxon>
        <taxon>Pseudomonadota</taxon>
        <taxon>Gammaproteobacteria</taxon>
        <taxon>Pseudomonadales</taxon>
        <taxon>Pseudomonadaceae</taxon>
        <taxon>Pseudomonas</taxon>
    </lineage>
</organism>
<comment type="caution">
    <text evidence="2">The sequence shown here is derived from an EMBL/GenBank/DDBJ whole genome shotgun (WGS) entry which is preliminary data.</text>
</comment>
<dbReference type="AlphaFoldDB" id="A0A3M5FMC3"/>
<keyword evidence="1" id="KW-0472">Membrane</keyword>
<evidence type="ECO:0000256" key="1">
    <source>
        <dbReference type="SAM" id="Phobius"/>
    </source>
</evidence>
<proteinExistence type="predicted"/>
<evidence type="ECO:0000313" key="3">
    <source>
        <dbReference type="Proteomes" id="UP000270499"/>
    </source>
</evidence>
<dbReference type="Proteomes" id="UP000270499">
    <property type="component" value="Unassembled WGS sequence"/>
</dbReference>
<evidence type="ECO:0000313" key="2">
    <source>
        <dbReference type="EMBL" id="RMS75384.1"/>
    </source>
</evidence>
<feature type="transmembrane region" description="Helical" evidence="1">
    <location>
        <begin position="24"/>
        <end position="42"/>
    </location>
</feature>
<keyword evidence="1" id="KW-0812">Transmembrane</keyword>
<keyword evidence="1" id="KW-1133">Transmembrane helix</keyword>
<sequence length="51" mass="5418">GMLLANVPVVLAGNFAAEKLPLTLIRRLAACAFFVLALVAVYKAMQVSGWV</sequence>
<reference evidence="2 3" key="1">
    <citation type="submission" date="2018-08" db="EMBL/GenBank/DDBJ databases">
        <title>Recombination of ecologically and evolutionarily significant loci maintains genetic cohesion in the Pseudomonas syringae species complex.</title>
        <authorList>
            <person name="Dillon M."/>
            <person name="Thakur S."/>
            <person name="Almeida R.N.D."/>
            <person name="Weir B.S."/>
            <person name="Guttman D.S."/>
        </authorList>
    </citation>
    <scope>NUCLEOTIDE SEQUENCE [LARGE SCALE GENOMIC DNA]</scope>
    <source>
        <strain evidence="2 3">ICMP 9421</strain>
    </source>
</reference>
<accession>A0A3M5FMC3</accession>
<name>A0A3M5FMC3_PSESS</name>
<dbReference type="EMBL" id="RBSW01000307">
    <property type="protein sequence ID" value="RMS75384.1"/>
    <property type="molecule type" value="Genomic_DNA"/>
</dbReference>
<gene>
    <name evidence="2" type="ORF">ALP59_02009</name>
</gene>
<feature type="non-terminal residue" evidence="2">
    <location>
        <position position="1"/>
    </location>
</feature>